<dbReference type="Ensembl" id="ENSACAT00000014714.3">
    <property type="protein sequence ID" value="ENSACAP00000014419.3"/>
    <property type="gene ID" value="ENSACAG00000014683.3"/>
</dbReference>
<evidence type="ECO:0000313" key="11">
    <source>
        <dbReference type="Ensembl" id="ENSACAP00000014419.3"/>
    </source>
</evidence>
<reference evidence="11" key="1">
    <citation type="submission" date="2009-12" db="EMBL/GenBank/DDBJ databases">
        <title>The Genome Sequence of Anolis carolinensis (Green Anole Lizard).</title>
        <authorList>
            <consortium name="The Genome Sequencing Platform"/>
            <person name="Di Palma F."/>
            <person name="Alfoldi J."/>
            <person name="Heiman D."/>
            <person name="Young S."/>
            <person name="Grabherr M."/>
            <person name="Johnson J."/>
            <person name="Lander E.S."/>
            <person name="Lindblad-Toh K."/>
        </authorList>
    </citation>
    <scope>NUCLEOTIDE SEQUENCE [LARGE SCALE GENOMIC DNA]</scope>
    <source>
        <strain evidence="11">JBL SC #1</strain>
    </source>
</reference>
<evidence type="ECO:0000313" key="12">
    <source>
        <dbReference type="Proteomes" id="UP000001646"/>
    </source>
</evidence>
<proteinExistence type="inferred from homology"/>
<comment type="subcellular location">
    <subcellularLocation>
        <location evidence="1">Mitochondrion outer membrane</location>
        <topology evidence="1">Single-pass membrane protein</topology>
    </subcellularLocation>
</comment>
<dbReference type="HOGENOM" id="CLU_100000_2_0_1"/>
<evidence type="ECO:0000256" key="4">
    <source>
        <dbReference type="ARBA" id="ARBA00022692"/>
    </source>
</evidence>
<evidence type="ECO:0000256" key="10">
    <source>
        <dbReference type="SAM" id="Phobius"/>
    </source>
</evidence>
<dbReference type="eggNOG" id="KOG4056">
    <property type="taxonomic scope" value="Eukaryota"/>
</dbReference>
<dbReference type="Pfam" id="PF02064">
    <property type="entry name" value="MAS20"/>
    <property type="match status" value="1"/>
</dbReference>
<evidence type="ECO:0000256" key="8">
    <source>
        <dbReference type="ARBA" id="ARBA00023128"/>
    </source>
</evidence>
<dbReference type="InterPro" id="IPR002056">
    <property type="entry name" value="MAS20"/>
</dbReference>
<keyword evidence="12" id="KW-1185">Reference proteome</keyword>
<keyword evidence="3" id="KW-0813">Transport</keyword>
<evidence type="ECO:0000256" key="1">
    <source>
        <dbReference type="ARBA" id="ARBA00004572"/>
    </source>
</evidence>
<comment type="similarity">
    <text evidence="2">Belongs to the Tom20 family.</text>
</comment>
<dbReference type="InParanoid" id="H9GLC8"/>
<dbReference type="GeneTree" id="ENSGT01140000283370"/>
<feature type="transmembrane region" description="Helical" evidence="10">
    <location>
        <begin position="6"/>
        <end position="26"/>
    </location>
</feature>
<dbReference type="Proteomes" id="UP000001646">
    <property type="component" value="Unplaced"/>
</dbReference>
<dbReference type="STRING" id="28377.ENSACAP00000014419"/>
<dbReference type="GO" id="GO:0006886">
    <property type="term" value="P:intracellular protein transport"/>
    <property type="evidence" value="ECO:0007669"/>
    <property type="project" value="InterPro"/>
</dbReference>
<accession>H9GLC8</accession>
<protein>
    <submittedName>
        <fullName evidence="11">Uncharacterized protein</fullName>
    </submittedName>
</protein>
<reference evidence="11" key="3">
    <citation type="submission" date="2025-09" db="UniProtKB">
        <authorList>
            <consortium name="Ensembl"/>
        </authorList>
    </citation>
    <scope>IDENTIFICATION</scope>
</reference>
<dbReference type="Gene3D" id="1.20.960.10">
    <property type="entry name" value="Mitochondrial outer membrane translocase complex, subunit Tom20 domain"/>
    <property type="match status" value="1"/>
</dbReference>
<dbReference type="PANTHER" id="PTHR12430:SF0">
    <property type="entry name" value="TRANSLOCASE OF OUTER MITOCHONDRIAL MEMBRANE 20"/>
    <property type="match status" value="1"/>
</dbReference>
<dbReference type="PANTHER" id="PTHR12430">
    <property type="entry name" value="MITOCHONDRIAL IMPORT RECEPTOR SUBUNIT TOM20"/>
    <property type="match status" value="1"/>
</dbReference>
<keyword evidence="4 10" id="KW-0812">Transmembrane</keyword>
<sequence>MWPGRAGLWLVLGVCGLALLVYCLYFDRKRRGQPDFKRRLREPKKSTEHLANAISVCTHPNQLLQVLEQTLPPQVFEMLLQSIPHAVQVGYKLK</sequence>
<keyword evidence="5" id="KW-1000">Mitochondrion outer membrane</keyword>
<evidence type="ECO:0000256" key="3">
    <source>
        <dbReference type="ARBA" id="ARBA00022448"/>
    </source>
</evidence>
<organism evidence="11 12">
    <name type="scientific">Anolis carolinensis</name>
    <name type="common">Green anole</name>
    <name type="synonym">American chameleon</name>
    <dbReference type="NCBI Taxonomy" id="28377"/>
    <lineage>
        <taxon>Eukaryota</taxon>
        <taxon>Metazoa</taxon>
        <taxon>Chordata</taxon>
        <taxon>Craniata</taxon>
        <taxon>Vertebrata</taxon>
        <taxon>Euteleostomi</taxon>
        <taxon>Lepidosauria</taxon>
        <taxon>Squamata</taxon>
        <taxon>Bifurcata</taxon>
        <taxon>Unidentata</taxon>
        <taxon>Episquamata</taxon>
        <taxon>Toxicofera</taxon>
        <taxon>Iguania</taxon>
        <taxon>Dactyloidae</taxon>
        <taxon>Anolis</taxon>
    </lineage>
</organism>
<evidence type="ECO:0000256" key="5">
    <source>
        <dbReference type="ARBA" id="ARBA00022787"/>
    </source>
</evidence>
<evidence type="ECO:0000256" key="9">
    <source>
        <dbReference type="ARBA" id="ARBA00023136"/>
    </source>
</evidence>
<dbReference type="GO" id="GO:0005742">
    <property type="term" value="C:mitochondrial outer membrane translocase complex"/>
    <property type="evidence" value="ECO:0007669"/>
    <property type="project" value="InterPro"/>
</dbReference>
<reference evidence="11" key="2">
    <citation type="submission" date="2025-08" db="UniProtKB">
        <authorList>
            <consortium name="Ensembl"/>
        </authorList>
    </citation>
    <scope>IDENTIFICATION</scope>
</reference>
<keyword evidence="7 10" id="KW-1133">Transmembrane helix</keyword>
<evidence type="ECO:0000256" key="6">
    <source>
        <dbReference type="ARBA" id="ARBA00022927"/>
    </source>
</evidence>
<name>H9GLC8_ANOCA</name>
<evidence type="ECO:0000256" key="2">
    <source>
        <dbReference type="ARBA" id="ARBA00005792"/>
    </source>
</evidence>
<keyword evidence="6" id="KW-0653">Protein transport</keyword>
<dbReference type="GO" id="GO:0006605">
    <property type="term" value="P:protein targeting"/>
    <property type="evidence" value="ECO:0007669"/>
    <property type="project" value="InterPro"/>
</dbReference>
<dbReference type="SUPFAM" id="SSF47157">
    <property type="entry name" value="Mitochondrial import receptor subunit Tom20"/>
    <property type="match status" value="1"/>
</dbReference>
<keyword evidence="8" id="KW-0496">Mitochondrion</keyword>
<dbReference type="Bgee" id="ENSACAG00000014683">
    <property type="expression patterns" value="Expressed in kidney and 4 other cell types or tissues"/>
</dbReference>
<dbReference type="AlphaFoldDB" id="H9GLC8"/>
<dbReference type="InterPro" id="IPR023392">
    <property type="entry name" value="Tom20_dom_sf"/>
</dbReference>
<evidence type="ECO:0000256" key="7">
    <source>
        <dbReference type="ARBA" id="ARBA00022989"/>
    </source>
</evidence>
<keyword evidence="9 10" id="KW-0472">Membrane</keyword>